<evidence type="ECO:0000256" key="1">
    <source>
        <dbReference type="SAM" id="MobiDB-lite"/>
    </source>
</evidence>
<reference evidence="2 3" key="1">
    <citation type="submission" date="2016-04" db="EMBL/GenBank/DDBJ databases">
        <title>Complete genome sequence and analysis of deep-sea sediment isolate, Amycolatopsis sp. WP1.</title>
        <authorList>
            <person name="Wang H."/>
            <person name="Chen S."/>
            <person name="Wu Q."/>
        </authorList>
    </citation>
    <scope>NUCLEOTIDE SEQUENCE [LARGE SCALE GENOMIC DNA]</scope>
    <source>
        <strain evidence="2 3">WP1</strain>
    </source>
</reference>
<dbReference type="Proteomes" id="UP000250434">
    <property type="component" value="Chromosome"/>
</dbReference>
<proteinExistence type="predicted"/>
<evidence type="ECO:0000313" key="3">
    <source>
        <dbReference type="Proteomes" id="UP000250434"/>
    </source>
</evidence>
<accession>A0A344LF72</accession>
<sequence length="107" mass="11361">MSGPVGGDQGFNADPDEIDAHARRVGEVQAQLDTALDAANQRMGEEAFGKLGALVASCCNSSLEELRATLQAATESSQHHVDLVRKWAEVKRVDEDSIGALLKKAGE</sequence>
<gene>
    <name evidence="2" type="ORF">A4R43_33175</name>
</gene>
<evidence type="ECO:0000313" key="2">
    <source>
        <dbReference type="EMBL" id="AXB46696.1"/>
    </source>
</evidence>
<dbReference type="AlphaFoldDB" id="A0A344LF72"/>
<organism evidence="2 3">
    <name type="scientific">Amycolatopsis albispora</name>
    <dbReference type="NCBI Taxonomy" id="1804986"/>
    <lineage>
        <taxon>Bacteria</taxon>
        <taxon>Bacillati</taxon>
        <taxon>Actinomycetota</taxon>
        <taxon>Actinomycetes</taxon>
        <taxon>Pseudonocardiales</taxon>
        <taxon>Pseudonocardiaceae</taxon>
        <taxon>Amycolatopsis</taxon>
    </lineage>
</organism>
<name>A0A344LF72_9PSEU</name>
<dbReference type="OrthoDB" id="3633300at2"/>
<keyword evidence="3" id="KW-1185">Reference proteome</keyword>
<dbReference type="KEGG" id="aab:A4R43_33175"/>
<dbReference type="RefSeq" id="WP_113695762.1">
    <property type="nucleotide sequence ID" value="NZ_CP015163.1"/>
</dbReference>
<feature type="region of interest" description="Disordered" evidence="1">
    <location>
        <begin position="1"/>
        <end position="21"/>
    </location>
</feature>
<protein>
    <submittedName>
        <fullName evidence="2">Uncharacterized protein</fullName>
    </submittedName>
</protein>
<dbReference type="EMBL" id="CP015163">
    <property type="protein sequence ID" value="AXB46696.1"/>
    <property type="molecule type" value="Genomic_DNA"/>
</dbReference>